<dbReference type="EC" id="1.11.1.24" evidence="2"/>
<evidence type="ECO:0000256" key="8">
    <source>
        <dbReference type="ARBA" id="ARBA00032824"/>
    </source>
</evidence>
<dbReference type="SUPFAM" id="SSF52833">
    <property type="entry name" value="Thioredoxin-like"/>
    <property type="match status" value="1"/>
</dbReference>
<keyword evidence="14" id="KW-1185">Reference proteome</keyword>
<proteinExistence type="inferred from homology"/>
<comment type="similarity">
    <text evidence="9">Belongs to the peroxiredoxin family. BCP/PrxQ subfamily.</text>
</comment>
<name>A0ABQ0A6V8_9GAMM</name>
<dbReference type="PROSITE" id="PS51352">
    <property type="entry name" value="THIOREDOXIN_2"/>
    <property type="match status" value="1"/>
</dbReference>
<evidence type="ECO:0000256" key="9">
    <source>
        <dbReference type="ARBA" id="ARBA00038489"/>
    </source>
</evidence>
<dbReference type="EMBL" id="BAABWN010000003">
    <property type="protein sequence ID" value="GAA6167342.1"/>
    <property type="molecule type" value="Genomic_DNA"/>
</dbReference>
<dbReference type="PANTHER" id="PTHR42801">
    <property type="entry name" value="THIOREDOXIN-DEPENDENT PEROXIDE REDUCTASE"/>
    <property type="match status" value="1"/>
</dbReference>
<dbReference type="Pfam" id="PF00578">
    <property type="entry name" value="AhpC-TSA"/>
    <property type="match status" value="1"/>
</dbReference>
<evidence type="ECO:0000259" key="12">
    <source>
        <dbReference type="PROSITE" id="PS51352"/>
    </source>
</evidence>
<dbReference type="RefSeq" id="WP_233088626.1">
    <property type="nucleotide sequence ID" value="NZ_BAABWN010000003.1"/>
</dbReference>
<dbReference type="InterPro" id="IPR000866">
    <property type="entry name" value="AhpC/TSA"/>
</dbReference>
<reference evidence="13 14" key="1">
    <citation type="submission" date="2024-04" db="EMBL/GenBank/DDBJ databases">
        <title>Draft genome sequence of Sessilibacter corallicola NBRC 116591.</title>
        <authorList>
            <person name="Miyakawa T."/>
            <person name="Kusuya Y."/>
            <person name="Miura T."/>
        </authorList>
    </citation>
    <scope>NUCLEOTIDE SEQUENCE [LARGE SCALE GENOMIC DNA]</scope>
    <source>
        <strain evidence="13 14">KU-00831-HH</strain>
    </source>
</reference>
<feature type="domain" description="Thioredoxin" evidence="12">
    <location>
        <begin position="51"/>
        <end position="228"/>
    </location>
</feature>
<keyword evidence="4" id="KW-0049">Antioxidant</keyword>
<evidence type="ECO:0000256" key="10">
    <source>
        <dbReference type="ARBA" id="ARBA00042639"/>
    </source>
</evidence>
<evidence type="ECO:0000313" key="13">
    <source>
        <dbReference type="EMBL" id="GAA6167342.1"/>
    </source>
</evidence>
<evidence type="ECO:0000256" key="7">
    <source>
        <dbReference type="ARBA" id="ARBA00023284"/>
    </source>
</evidence>
<keyword evidence="5" id="KW-0560">Oxidoreductase</keyword>
<keyword evidence="3" id="KW-0575">Peroxidase</keyword>
<evidence type="ECO:0000256" key="2">
    <source>
        <dbReference type="ARBA" id="ARBA00013017"/>
    </source>
</evidence>
<evidence type="ECO:0000256" key="11">
    <source>
        <dbReference type="ARBA" id="ARBA00049091"/>
    </source>
</evidence>
<dbReference type="InterPro" id="IPR050924">
    <property type="entry name" value="Peroxiredoxin_BCP/PrxQ"/>
</dbReference>
<evidence type="ECO:0000256" key="3">
    <source>
        <dbReference type="ARBA" id="ARBA00022559"/>
    </source>
</evidence>
<keyword evidence="6" id="KW-1015">Disulfide bond</keyword>
<comment type="catalytic activity">
    <reaction evidence="11">
        <text>a hydroperoxide + [thioredoxin]-dithiol = an alcohol + [thioredoxin]-disulfide + H2O</text>
        <dbReference type="Rhea" id="RHEA:62620"/>
        <dbReference type="Rhea" id="RHEA-COMP:10698"/>
        <dbReference type="Rhea" id="RHEA-COMP:10700"/>
        <dbReference type="ChEBI" id="CHEBI:15377"/>
        <dbReference type="ChEBI" id="CHEBI:29950"/>
        <dbReference type="ChEBI" id="CHEBI:30879"/>
        <dbReference type="ChEBI" id="CHEBI:35924"/>
        <dbReference type="ChEBI" id="CHEBI:50058"/>
        <dbReference type="EC" id="1.11.1.24"/>
    </reaction>
</comment>
<evidence type="ECO:0000256" key="5">
    <source>
        <dbReference type="ARBA" id="ARBA00023002"/>
    </source>
</evidence>
<keyword evidence="7" id="KW-0676">Redox-active center</keyword>
<dbReference type="Proteomes" id="UP001465153">
    <property type="component" value="Unassembled WGS sequence"/>
</dbReference>
<comment type="caution">
    <text evidence="13">The sequence shown here is derived from an EMBL/GenBank/DDBJ whole genome shotgun (WGS) entry which is preliminary data.</text>
</comment>
<dbReference type="Gene3D" id="3.40.30.10">
    <property type="entry name" value="Glutaredoxin"/>
    <property type="match status" value="1"/>
</dbReference>
<dbReference type="InterPro" id="IPR013766">
    <property type="entry name" value="Thioredoxin_domain"/>
</dbReference>
<dbReference type="InterPro" id="IPR036249">
    <property type="entry name" value="Thioredoxin-like_sf"/>
</dbReference>
<evidence type="ECO:0000313" key="14">
    <source>
        <dbReference type="Proteomes" id="UP001465153"/>
    </source>
</evidence>
<dbReference type="PANTHER" id="PTHR42801:SF7">
    <property type="entry name" value="SLL1159 PROTEIN"/>
    <property type="match status" value="1"/>
</dbReference>
<sequence>MSNQSSLILTLDLFRKLRLTVGLCLLVGFTAIAQAEGKLNIAKSANDIHPVKTGERVPAFMVKNPDGKDFYFGPDRVTKPTVLVLYRGGWCPYCNVQLQDLRKVLPQIRAKGAQVLFISGDRPDVLYSSLKEKTKEEIHDLNYKIYSDADMQASSALGVAFSPSGFGIQFLKARSSLKGSSLREHDALPVPSVFVVDTRGVITYAFTDPNFKIRLPAEDVLAAVDTAL</sequence>
<organism evidence="13 14">
    <name type="scientific">Sessilibacter corallicola</name>
    <dbReference type="NCBI Taxonomy" id="2904075"/>
    <lineage>
        <taxon>Bacteria</taxon>
        <taxon>Pseudomonadati</taxon>
        <taxon>Pseudomonadota</taxon>
        <taxon>Gammaproteobacteria</taxon>
        <taxon>Cellvibrionales</taxon>
        <taxon>Cellvibrionaceae</taxon>
        <taxon>Sessilibacter</taxon>
    </lineage>
</organism>
<evidence type="ECO:0000256" key="4">
    <source>
        <dbReference type="ARBA" id="ARBA00022862"/>
    </source>
</evidence>
<evidence type="ECO:0000256" key="1">
    <source>
        <dbReference type="ARBA" id="ARBA00003330"/>
    </source>
</evidence>
<dbReference type="CDD" id="cd02970">
    <property type="entry name" value="PRX_like2"/>
    <property type="match status" value="1"/>
</dbReference>
<evidence type="ECO:0000256" key="6">
    <source>
        <dbReference type="ARBA" id="ARBA00023157"/>
    </source>
</evidence>
<accession>A0ABQ0A6V8</accession>
<gene>
    <name evidence="13" type="ORF">NBRC116591_11520</name>
</gene>
<comment type="function">
    <text evidence="1">Thiol-specific peroxidase that catalyzes the reduction of hydrogen peroxide and organic hydroperoxides to water and alcohols, respectively. Plays a role in cell protection against oxidative stress by detoxifying peroxides and as sensor of hydrogen peroxide-mediated signaling events.</text>
</comment>
<protein>
    <recommendedName>
        <fullName evidence="2">thioredoxin-dependent peroxiredoxin</fullName>
        <ecNumber evidence="2">1.11.1.24</ecNumber>
    </recommendedName>
    <alternativeName>
        <fullName evidence="8">Thioredoxin peroxidase</fullName>
    </alternativeName>
    <alternativeName>
        <fullName evidence="10">Thioredoxin-dependent peroxiredoxin Bcp</fullName>
    </alternativeName>
</protein>